<reference evidence="5" key="2">
    <citation type="submission" date="2021-05" db="UniProtKB">
        <authorList>
            <consortium name="EnsemblPlants"/>
        </authorList>
    </citation>
    <scope>IDENTIFICATION</scope>
    <source>
        <strain evidence="5">subsp. malaccensis</strain>
    </source>
</reference>
<name>A0A804KUI3_MUSAM</name>
<reference evidence="4" key="1">
    <citation type="submission" date="2021-03" db="EMBL/GenBank/DDBJ databases">
        <authorList>
            <consortium name="Genoscope - CEA"/>
            <person name="William W."/>
        </authorList>
    </citation>
    <scope>NUCLEOTIDE SEQUENCE</scope>
    <source>
        <strain evidence="4">Doubled-haploid Pahang</strain>
    </source>
</reference>
<accession>A0A804KUI3</accession>
<keyword evidence="1" id="KW-1015">Disulfide bond</keyword>
<dbReference type="EnsemblPlants" id="Ma10_t09860.1">
    <property type="protein sequence ID" value="Ma10_p09860.1"/>
    <property type="gene ID" value="Ma10_g09860"/>
</dbReference>
<dbReference type="OrthoDB" id="1106148at2759"/>
<protein>
    <submittedName>
        <fullName evidence="4">(wild Malaysian banana) hypothetical protein</fullName>
    </submittedName>
</protein>
<evidence type="ECO:0000259" key="3">
    <source>
        <dbReference type="Pfam" id="PF06747"/>
    </source>
</evidence>
<dbReference type="GO" id="GO:0005634">
    <property type="term" value="C:nucleus"/>
    <property type="evidence" value="ECO:0000318"/>
    <property type="project" value="GO_Central"/>
</dbReference>
<dbReference type="SUPFAM" id="SSF47072">
    <property type="entry name" value="Cysteine alpha-hairpin motif"/>
    <property type="match status" value="1"/>
</dbReference>
<dbReference type="Gramene" id="Ma10_t09860.1">
    <property type="protein sequence ID" value="Ma10_p09860.1"/>
    <property type="gene ID" value="Ma10_g09860"/>
</dbReference>
<dbReference type="GO" id="GO:0007005">
    <property type="term" value="P:mitochondrion organization"/>
    <property type="evidence" value="ECO:0000318"/>
    <property type="project" value="GO_Central"/>
</dbReference>
<dbReference type="Pfam" id="PF06747">
    <property type="entry name" value="CHCH"/>
    <property type="match status" value="1"/>
</dbReference>
<gene>
    <name evidence="4" type="ORF">GSMUA_312930.1</name>
</gene>
<dbReference type="InterPro" id="IPR010625">
    <property type="entry name" value="CHCH"/>
</dbReference>
<dbReference type="OMA" id="LANSDAC"/>
<evidence type="ECO:0000256" key="1">
    <source>
        <dbReference type="ARBA" id="ARBA00023157"/>
    </source>
</evidence>
<dbReference type="PANTHER" id="PTHR13523:SF2">
    <property type="entry name" value="COILED-COIL-HELIX-COILED-COIL-HELIX DOMAIN CONTAINING 2, ISOFORM A-RELATED"/>
    <property type="match status" value="1"/>
</dbReference>
<evidence type="ECO:0000313" key="6">
    <source>
        <dbReference type="Proteomes" id="UP000012960"/>
    </source>
</evidence>
<dbReference type="PANTHER" id="PTHR13523">
    <property type="entry name" value="COILED-COIL-HELIX-COILED-COIL-HELIX DOMAIN CONTAINING 2/NUR77"/>
    <property type="match status" value="1"/>
</dbReference>
<feature type="domain" description="CHCH" evidence="3">
    <location>
        <begin position="96"/>
        <end position="129"/>
    </location>
</feature>
<feature type="region of interest" description="Disordered" evidence="2">
    <location>
        <begin position="1"/>
        <end position="37"/>
    </location>
</feature>
<dbReference type="AlphaFoldDB" id="A0A804KUI3"/>
<dbReference type="Proteomes" id="UP000012960">
    <property type="component" value="Unplaced"/>
</dbReference>
<evidence type="ECO:0000256" key="2">
    <source>
        <dbReference type="SAM" id="MobiDB-lite"/>
    </source>
</evidence>
<dbReference type="GO" id="GO:0005739">
    <property type="term" value="C:mitochondrion"/>
    <property type="evidence" value="ECO:0000318"/>
    <property type="project" value="GO_Central"/>
</dbReference>
<keyword evidence="6" id="KW-1185">Reference proteome</keyword>
<sequence length="137" mass="13863">MPRRSSGGRTAPRPVRNLPQPARSAPPPAPVQGGSALGGIGATIADGIAFGTGSAIAHRAVDSVLGPRTIQHEMVAPPAPAATAAPLSSSIGSDACNTHSKAFQDCINNFGSDISKCQFYLDMLNECRRGSGGVVGI</sequence>
<dbReference type="InterPro" id="IPR009069">
    <property type="entry name" value="Cys_alpha_HP_mot_SF"/>
</dbReference>
<proteinExistence type="predicted"/>
<dbReference type="EMBL" id="HG996476">
    <property type="protein sequence ID" value="CAG1853067.1"/>
    <property type="molecule type" value="Genomic_DNA"/>
</dbReference>
<evidence type="ECO:0000313" key="4">
    <source>
        <dbReference type="EMBL" id="CAG1853067.1"/>
    </source>
</evidence>
<organism evidence="5 6">
    <name type="scientific">Musa acuminata subsp. malaccensis</name>
    <name type="common">Wild banana</name>
    <name type="synonym">Musa malaccensis</name>
    <dbReference type="NCBI Taxonomy" id="214687"/>
    <lineage>
        <taxon>Eukaryota</taxon>
        <taxon>Viridiplantae</taxon>
        <taxon>Streptophyta</taxon>
        <taxon>Embryophyta</taxon>
        <taxon>Tracheophyta</taxon>
        <taxon>Spermatophyta</taxon>
        <taxon>Magnoliopsida</taxon>
        <taxon>Liliopsida</taxon>
        <taxon>Zingiberales</taxon>
        <taxon>Musaceae</taxon>
        <taxon>Musa</taxon>
    </lineage>
</organism>
<evidence type="ECO:0000313" key="5">
    <source>
        <dbReference type="EnsemblPlants" id="Ma10_p09860.1"/>
    </source>
</evidence>
<dbReference type="InterPro" id="IPR055304">
    <property type="entry name" value="CHCHD2/10-like"/>
</dbReference>